<reference evidence="2" key="2">
    <citation type="submission" date="2021-01" db="UniProtKB">
        <authorList>
            <consortium name="EnsemblPlants"/>
        </authorList>
    </citation>
    <scope>IDENTIFICATION</scope>
</reference>
<dbReference type="Proteomes" id="UP000594261">
    <property type="component" value="Chromosome 4"/>
</dbReference>
<dbReference type="Gramene" id="QL04p027139:mrna">
    <property type="protein sequence ID" value="QL04p027139:mrna"/>
    <property type="gene ID" value="QL04p027139"/>
</dbReference>
<name>A0A7N2R2T9_QUELO</name>
<evidence type="ECO:0000259" key="1">
    <source>
        <dbReference type="Pfam" id="PF00931"/>
    </source>
</evidence>
<reference evidence="2 3" key="1">
    <citation type="journal article" date="2016" name="G3 (Bethesda)">
        <title>First Draft Assembly and Annotation of the Genome of a California Endemic Oak Quercus lobata Nee (Fagaceae).</title>
        <authorList>
            <person name="Sork V.L."/>
            <person name="Fitz-Gibbon S.T."/>
            <person name="Puiu D."/>
            <person name="Crepeau M."/>
            <person name="Gugger P.F."/>
            <person name="Sherman R."/>
            <person name="Stevens K."/>
            <person name="Langley C.H."/>
            <person name="Pellegrini M."/>
            <person name="Salzberg S.L."/>
        </authorList>
    </citation>
    <scope>NUCLEOTIDE SEQUENCE [LARGE SCALE GENOMIC DNA]</scope>
    <source>
        <strain evidence="2 3">cv. SW786</strain>
    </source>
</reference>
<dbReference type="Pfam" id="PF00931">
    <property type="entry name" value="NB-ARC"/>
    <property type="match status" value="1"/>
</dbReference>
<dbReference type="SUPFAM" id="SSF52540">
    <property type="entry name" value="P-loop containing nucleoside triphosphate hydrolases"/>
    <property type="match status" value="1"/>
</dbReference>
<dbReference type="PANTHER" id="PTHR11017">
    <property type="entry name" value="LEUCINE-RICH REPEAT-CONTAINING PROTEIN"/>
    <property type="match status" value="1"/>
</dbReference>
<dbReference type="OMA" id="MECTRHE"/>
<dbReference type="GO" id="GO:0006952">
    <property type="term" value="P:defense response"/>
    <property type="evidence" value="ECO:0007669"/>
    <property type="project" value="InterPro"/>
</dbReference>
<dbReference type="EMBL" id="LRBV02000004">
    <property type="status" value="NOT_ANNOTATED_CDS"/>
    <property type="molecule type" value="Genomic_DNA"/>
</dbReference>
<dbReference type="InParanoid" id="A0A7N2R2T9"/>
<accession>A0A7N2R2T9</accession>
<dbReference type="AlphaFoldDB" id="A0A7N2R2T9"/>
<dbReference type="PANTHER" id="PTHR11017:SF573">
    <property type="entry name" value="ADP-RIBOSYL CYCLASE_CYCLIC ADP-RIBOSE HYDROLASE"/>
    <property type="match status" value="1"/>
</dbReference>
<dbReference type="InterPro" id="IPR044974">
    <property type="entry name" value="Disease_R_plants"/>
</dbReference>
<evidence type="ECO:0000313" key="2">
    <source>
        <dbReference type="EnsemblPlants" id="QL04p027139:mrna"/>
    </source>
</evidence>
<dbReference type="Gene3D" id="3.40.50.300">
    <property type="entry name" value="P-loop containing nucleotide triphosphate hydrolases"/>
    <property type="match status" value="1"/>
</dbReference>
<protein>
    <recommendedName>
        <fullName evidence="1">NB-ARC domain-containing protein</fullName>
    </recommendedName>
</protein>
<proteinExistence type="predicted"/>
<dbReference type="GO" id="GO:0043531">
    <property type="term" value="F:ADP binding"/>
    <property type="evidence" value="ECO:0007669"/>
    <property type="project" value="InterPro"/>
</dbReference>
<dbReference type="EnsemblPlants" id="QL04p027139:mrna">
    <property type="protein sequence ID" value="QL04p027139:mrna"/>
    <property type="gene ID" value="QL04p027139"/>
</dbReference>
<dbReference type="InterPro" id="IPR027417">
    <property type="entry name" value="P-loop_NTPase"/>
</dbReference>
<dbReference type="InterPro" id="IPR002182">
    <property type="entry name" value="NB-ARC"/>
</dbReference>
<evidence type="ECO:0000313" key="3">
    <source>
        <dbReference type="Proteomes" id="UP000594261"/>
    </source>
</evidence>
<sequence>MNSFLDMNSNDVCFIGICGKSGMGKTTLARFVFDKIRNQFEVCSFLENVKEVSKACGLETLQEQLLCDISKGALRGTDQIKGMVLNLPPNEEQEELNAEPFSKMNKLKLLKICKLHLPCLSNLSNELLLLEWHEYPLKSLPKSF</sequence>
<organism evidence="2 3">
    <name type="scientific">Quercus lobata</name>
    <name type="common">Valley oak</name>
    <dbReference type="NCBI Taxonomy" id="97700"/>
    <lineage>
        <taxon>Eukaryota</taxon>
        <taxon>Viridiplantae</taxon>
        <taxon>Streptophyta</taxon>
        <taxon>Embryophyta</taxon>
        <taxon>Tracheophyta</taxon>
        <taxon>Spermatophyta</taxon>
        <taxon>Magnoliopsida</taxon>
        <taxon>eudicotyledons</taxon>
        <taxon>Gunneridae</taxon>
        <taxon>Pentapetalae</taxon>
        <taxon>rosids</taxon>
        <taxon>fabids</taxon>
        <taxon>Fagales</taxon>
        <taxon>Fagaceae</taxon>
        <taxon>Quercus</taxon>
    </lineage>
</organism>
<keyword evidence="3" id="KW-1185">Reference proteome</keyword>
<feature type="domain" description="NB-ARC" evidence="1">
    <location>
        <begin position="8"/>
        <end position="69"/>
    </location>
</feature>